<dbReference type="PANTHER" id="PTHR21274">
    <property type="entry name" value="MECKELIN"/>
    <property type="match status" value="1"/>
</dbReference>
<dbReference type="GO" id="GO:0060271">
    <property type="term" value="P:cilium assembly"/>
    <property type="evidence" value="ECO:0007669"/>
    <property type="project" value="InterPro"/>
</dbReference>
<name>A0A183HCT4_9BILA</name>
<dbReference type="InterPro" id="IPR019170">
    <property type="entry name" value="Meckelin"/>
</dbReference>
<dbReference type="GO" id="GO:0036038">
    <property type="term" value="C:MKS complex"/>
    <property type="evidence" value="ECO:0007669"/>
    <property type="project" value="InterPro"/>
</dbReference>
<reference evidence="3" key="1">
    <citation type="submission" date="2016-06" db="UniProtKB">
        <authorList>
            <consortium name="WormBaseParasite"/>
        </authorList>
    </citation>
    <scope>IDENTIFICATION</scope>
</reference>
<dbReference type="EMBL" id="UZAJ01004479">
    <property type="protein sequence ID" value="VDO42659.1"/>
    <property type="molecule type" value="Genomic_DNA"/>
</dbReference>
<protein>
    <submittedName>
        <fullName evidence="1 3">Uncharacterized protein</fullName>
    </submittedName>
</protein>
<organism evidence="3">
    <name type="scientific">Onchocerca flexuosa</name>
    <dbReference type="NCBI Taxonomy" id="387005"/>
    <lineage>
        <taxon>Eukaryota</taxon>
        <taxon>Metazoa</taxon>
        <taxon>Ecdysozoa</taxon>
        <taxon>Nematoda</taxon>
        <taxon>Chromadorea</taxon>
        <taxon>Rhabditida</taxon>
        <taxon>Spirurina</taxon>
        <taxon>Spiruromorpha</taxon>
        <taxon>Filarioidea</taxon>
        <taxon>Onchocercidae</taxon>
        <taxon>Onchocerca</taxon>
    </lineage>
</organism>
<proteinExistence type="predicted"/>
<evidence type="ECO:0000313" key="2">
    <source>
        <dbReference type="Proteomes" id="UP000267606"/>
    </source>
</evidence>
<dbReference type="WBParaSite" id="OFLC_0000529501-mRNA-1">
    <property type="protein sequence ID" value="OFLC_0000529501-mRNA-1"/>
    <property type="gene ID" value="OFLC_0000529501"/>
</dbReference>
<evidence type="ECO:0000313" key="3">
    <source>
        <dbReference type="WBParaSite" id="OFLC_0000529501-mRNA-1"/>
    </source>
</evidence>
<dbReference type="PANTHER" id="PTHR21274:SF0">
    <property type="entry name" value="MECKELIN"/>
    <property type="match status" value="1"/>
</dbReference>
<sequence length="192" mass="22276">MIQWFFRITITERLLLDPFHNMIDLCSISNISVFVLTHPLHGYYIHGRSVHDRADTDMIKMNQYLHRERENLCGTRGLEAGSGLQTYIINLPKVFREQFDAALSMSGNGKERLDRLNNDYFDATANNIEKIAKEHVQLNNFLMRFIEHNCPQANYIITDASLLELLCDIEFSDSSIVGNFVRLELHTHSIYP</sequence>
<evidence type="ECO:0000313" key="1">
    <source>
        <dbReference type="EMBL" id="VDO42659.1"/>
    </source>
</evidence>
<dbReference type="Pfam" id="PF09773">
    <property type="entry name" value="Meckelin"/>
    <property type="match status" value="1"/>
</dbReference>
<gene>
    <name evidence="1" type="ORF">OFLC_LOCUS5295</name>
</gene>
<dbReference type="Proteomes" id="UP000267606">
    <property type="component" value="Unassembled WGS sequence"/>
</dbReference>
<accession>A0A183HCT4</accession>
<dbReference type="STRING" id="387005.A0A183HCT4"/>
<keyword evidence="2" id="KW-1185">Reference proteome</keyword>
<reference evidence="1 2" key="2">
    <citation type="submission" date="2018-11" db="EMBL/GenBank/DDBJ databases">
        <authorList>
            <consortium name="Pathogen Informatics"/>
        </authorList>
    </citation>
    <scope>NUCLEOTIDE SEQUENCE [LARGE SCALE GENOMIC DNA]</scope>
</reference>
<dbReference type="AlphaFoldDB" id="A0A183HCT4"/>